<evidence type="ECO:0000313" key="4">
    <source>
        <dbReference type="Proteomes" id="UP000009046"/>
    </source>
</evidence>
<dbReference type="CTD" id="8232832"/>
<dbReference type="VEuPathDB" id="VectorBase:PHUM594550"/>
<name>E0W2K2_PEDHC</name>
<dbReference type="HOGENOM" id="CLU_126727_0_0_1"/>
<reference evidence="3" key="3">
    <citation type="submission" date="2020-05" db="UniProtKB">
        <authorList>
            <consortium name="EnsemblMetazoa"/>
        </authorList>
    </citation>
    <scope>IDENTIFICATION</scope>
    <source>
        <strain evidence="3">USDA</strain>
    </source>
</reference>
<dbReference type="OrthoDB" id="6625994at2759"/>
<dbReference type="EMBL" id="DS235878">
    <property type="protein sequence ID" value="EEB19858.1"/>
    <property type="molecule type" value="Genomic_DNA"/>
</dbReference>
<proteinExistence type="predicted"/>
<dbReference type="RefSeq" id="XP_002432596.1">
    <property type="nucleotide sequence ID" value="XM_002432551.1"/>
</dbReference>
<evidence type="ECO:0000313" key="3">
    <source>
        <dbReference type="EnsemblMetazoa" id="PHUM594550-PA"/>
    </source>
</evidence>
<dbReference type="InterPro" id="IPR005055">
    <property type="entry name" value="A10/PebIII"/>
</dbReference>
<dbReference type="SUPFAM" id="SSF100910">
    <property type="entry name" value="Chemosensory protein Csp2"/>
    <property type="match status" value="1"/>
</dbReference>
<dbReference type="Pfam" id="PF03392">
    <property type="entry name" value="OS-D"/>
    <property type="match status" value="1"/>
</dbReference>
<dbReference type="EMBL" id="AAZO01007242">
    <property type="status" value="NOT_ANNOTATED_CDS"/>
    <property type="molecule type" value="Genomic_DNA"/>
</dbReference>
<feature type="chain" id="PRO_5011412931" evidence="1">
    <location>
        <begin position="18"/>
        <end position="127"/>
    </location>
</feature>
<evidence type="ECO:0000313" key="2">
    <source>
        <dbReference type="EMBL" id="EEB19858.1"/>
    </source>
</evidence>
<dbReference type="GeneID" id="8232832"/>
<reference evidence="2" key="2">
    <citation type="submission" date="2007-04" db="EMBL/GenBank/DDBJ databases">
        <title>The genome of the human body louse.</title>
        <authorList>
            <consortium name="The Human Body Louse Genome Consortium"/>
            <person name="Kirkness E."/>
            <person name="Walenz B."/>
            <person name="Hass B."/>
            <person name="Bruggner R."/>
            <person name="Strausberg R."/>
        </authorList>
    </citation>
    <scope>NUCLEOTIDE SEQUENCE</scope>
    <source>
        <strain evidence="2">USDA</strain>
    </source>
</reference>
<dbReference type="KEGG" id="phu:Phum_PHUM594550"/>
<protein>
    <submittedName>
        <fullName evidence="2">Ejaculatory bulb-specific protein 3, putative</fullName>
    </submittedName>
</protein>
<dbReference type="EnsemblMetazoa" id="PHUM594550-RA">
    <property type="protein sequence ID" value="PHUM594550-PA"/>
    <property type="gene ID" value="PHUM594550"/>
</dbReference>
<dbReference type="AlphaFoldDB" id="E0W2K2"/>
<evidence type="ECO:0000256" key="1">
    <source>
        <dbReference type="SAM" id="SignalP"/>
    </source>
</evidence>
<dbReference type="InterPro" id="IPR036682">
    <property type="entry name" value="OS_D_A10/PebIII_sf"/>
</dbReference>
<reference evidence="2" key="1">
    <citation type="submission" date="2007-04" db="EMBL/GenBank/DDBJ databases">
        <title>Annotation of Pediculus humanus corporis strain USDA.</title>
        <authorList>
            <person name="Kirkness E."/>
            <person name="Hannick L."/>
            <person name="Hass B."/>
            <person name="Bruggner R."/>
            <person name="Lawson D."/>
            <person name="Bidwell S."/>
            <person name="Joardar V."/>
            <person name="Caler E."/>
            <person name="Walenz B."/>
            <person name="Inman J."/>
            <person name="Schobel S."/>
            <person name="Galinsky K."/>
            <person name="Amedeo P."/>
            <person name="Strausberg R."/>
        </authorList>
    </citation>
    <scope>NUCLEOTIDE SEQUENCE</scope>
    <source>
        <strain evidence="2">USDA</strain>
    </source>
</reference>
<dbReference type="Gene3D" id="1.10.2080.10">
    <property type="entry name" value="Insect odorant-binding protein A10/Ejaculatory bulb-specific protein 3"/>
    <property type="match status" value="1"/>
</dbReference>
<dbReference type="OMA" id="YSTRYEH"/>
<keyword evidence="1" id="KW-0732">Signal</keyword>
<dbReference type="Proteomes" id="UP000009046">
    <property type="component" value="Unassembled WGS sequence"/>
</dbReference>
<gene>
    <name evidence="3" type="primary">8232832</name>
    <name evidence="2" type="ORF">Phum_PHUM594550</name>
</gene>
<sequence>MKTTLIFFFAFIACAFALTISSYSTRYEHINLDDVLYNNRLLKNTYKCMIGTGRCTAEANKLKAYFPDMLETKCSKCTPRQKKKIKKAVTFLMKHKPEMWEGLLDKYDPKRELSKDMLTDPNFLGKI</sequence>
<dbReference type="InParanoid" id="E0W2K2"/>
<feature type="signal peptide" evidence="1">
    <location>
        <begin position="1"/>
        <end position="17"/>
    </location>
</feature>
<keyword evidence="4" id="KW-1185">Reference proteome</keyword>
<organism>
    <name type="scientific">Pediculus humanus subsp. corporis</name>
    <name type="common">Body louse</name>
    <dbReference type="NCBI Taxonomy" id="121224"/>
    <lineage>
        <taxon>Eukaryota</taxon>
        <taxon>Metazoa</taxon>
        <taxon>Ecdysozoa</taxon>
        <taxon>Arthropoda</taxon>
        <taxon>Hexapoda</taxon>
        <taxon>Insecta</taxon>
        <taxon>Pterygota</taxon>
        <taxon>Neoptera</taxon>
        <taxon>Paraneoptera</taxon>
        <taxon>Psocodea</taxon>
        <taxon>Troctomorpha</taxon>
        <taxon>Phthiraptera</taxon>
        <taxon>Anoplura</taxon>
        <taxon>Pediculidae</taxon>
        <taxon>Pediculus</taxon>
    </lineage>
</organism>
<dbReference type="PANTHER" id="PTHR11257">
    <property type="entry name" value="CHEMOSENSORY PROTEIN-RELATED"/>
    <property type="match status" value="1"/>
</dbReference>
<accession>E0W2K2</accession>
<dbReference type="PANTHER" id="PTHR11257:SF12">
    <property type="entry name" value="EJACULATORY BULB-SPECIFIC PROTEIN 3-RELATED"/>
    <property type="match status" value="1"/>
</dbReference>